<feature type="region of interest" description="Disordered" evidence="1">
    <location>
        <begin position="1"/>
        <end position="23"/>
    </location>
</feature>
<name>A0A0A9FUJ3_ARUDO</name>
<reference evidence="2" key="2">
    <citation type="journal article" date="2015" name="Data Brief">
        <title>Shoot transcriptome of the giant reed, Arundo donax.</title>
        <authorList>
            <person name="Barrero R.A."/>
            <person name="Guerrero F.D."/>
            <person name="Moolhuijzen P."/>
            <person name="Goolsby J.A."/>
            <person name="Tidwell J."/>
            <person name="Bellgard S.E."/>
            <person name="Bellgard M.I."/>
        </authorList>
    </citation>
    <scope>NUCLEOTIDE SEQUENCE</scope>
    <source>
        <tissue evidence="2">Shoot tissue taken approximately 20 cm above the soil surface</tissue>
    </source>
</reference>
<proteinExistence type="predicted"/>
<organism evidence="2">
    <name type="scientific">Arundo donax</name>
    <name type="common">Giant reed</name>
    <name type="synonym">Donax arundinaceus</name>
    <dbReference type="NCBI Taxonomy" id="35708"/>
    <lineage>
        <taxon>Eukaryota</taxon>
        <taxon>Viridiplantae</taxon>
        <taxon>Streptophyta</taxon>
        <taxon>Embryophyta</taxon>
        <taxon>Tracheophyta</taxon>
        <taxon>Spermatophyta</taxon>
        <taxon>Magnoliopsida</taxon>
        <taxon>Liliopsida</taxon>
        <taxon>Poales</taxon>
        <taxon>Poaceae</taxon>
        <taxon>PACMAD clade</taxon>
        <taxon>Arundinoideae</taxon>
        <taxon>Arundineae</taxon>
        <taxon>Arundo</taxon>
    </lineage>
</organism>
<sequence length="23" mass="2424">MRGKSRTPSNASLLAAKLQVHAS</sequence>
<protein>
    <submittedName>
        <fullName evidence="2">Uncharacterized protein</fullName>
    </submittedName>
</protein>
<dbReference type="AlphaFoldDB" id="A0A0A9FUJ3"/>
<feature type="compositionally biased region" description="Polar residues" evidence="1">
    <location>
        <begin position="1"/>
        <end position="12"/>
    </location>
</feature>
<evidence type="ECO:0000256" key="1">
    <source>
        <dbReference type="SAM" id="MobiDB-lite"/>
    </source>
</evidence>
<accession>A0A0A9FUJ3</accession>
<evidence type="ECO:0000313" key="2">
    <source>
        <dbReference type="EMBL" id="JAE16510.1"/>
    </source>
</evidence>
<reference evidence="2" key="1">
    <citation type="submission" date="2014-09" db="EMBL/GenBank/DDBJ databases">
        <authorList>
            <person name="Magalhaes I.L.F."/>
            <person name="Oliveira U."/>
            <person name="Santos F.R."/>
            <person name="Vidigal T.H.D.A."/>
            <person name="Brescovit A.D."/>
            <person name="Santos A.J."/>
        </authorList>
    </citation>
    <scope>NUCLEOTIDE SEQUENCE</scope>
    <source>
        <tissue evidence="2">Shoot tissue taken approximately 20 cm above the soil surface</tissue>
    </source>
</reference>
<dbReference type="EMBL" id="GBRH01181386">
    <property type="protein sequence ID" value="JAE16510.1"/>
    <property type="molecule type" value="Transcribed_RNA"/>
</dbReference>